<reference evidence="1 2" key="1">
    <citation type="submission" date="2016-03" db="EMBL/GenBank/DDBJ databases">
        <authorList>
            <person name="Ploux O."/>
        </authorList>
    </citation>
    <scope>NUCLEOTIDE SEQUENCE [LARGE SCALE GENOMIC DNA]</scope>
    <source>
        <strain evidence="1 2">URUG2</strain>
    </source>
</reference>
<evidence type="ECO:0000313" key="2">
    <source>
        <dbReference type="Proteomes" id="UP000225277"/>
    </source>
</evidence>
<dbReference type="PANTHER" id="PTHR40788:SF2">
    <property type="entry name" value="CLR5 DOMAIN-CONTAINING PROTEIN"/>
    <property type="match status" value="1"/>
</dbReference>
<dbReference type="AlphaFoldDB" id="A0A2D3V2Q4"/>
<dbReference type="PANTHER" id="PTHR40788">
    <property type="entry name" value="CLR5 DOMAIN-CONTAINING PROTEIN-RELATED"/>
    <property type="match status" value="1"/>
</dbReference>
<gene>
    <name evidence="1" type="ORF">RCC_10272</name>
</gene>
<accession>A0A2D3V2Q4</accession>
<dbReference type="EMBL" id="FJUY01000021">
    <property type="protein sequence ID" value="CZT24547.1"/>
    <property type="molecule type" value="Genomic_DNA"/>
</dbReference>
<keyword evidence="2" id="KW-1185">Reference proteome</keyword>
<sequence>MTRYVSIAYEQEELGEKHDLGCKCCRMRTGADLPIPSGLDIDEIAVEARRFRMSIFRDWTRLNAILKRFEFKIQKRWMKKSMKQKREILLKARPELSITHRPDYVNFRNISKQASRSRTCRSEAFLWPYLNVEDLQQRHLLLLFLKSRGRNLPDIFRISDINLAHLGPGWDDHVNLSALGGFCCDEHFDDTPDIPQSCMLFQKKHSPTAYGQVLEGKDVELLDPSQFPYIRDAKEGLLCLEIQAGTYSFLLACAKLVLHDIDASVLFFTAAHQQEPSVDHFTRPEYHSLTGHFLEAPYGVPQALDIARLKNLVGGRRSSAEDHIWMLKENPAYFVDTYRDWAEHNHHRPHKICNCKNCRDHIAARVLDNAFRSFIYWDDIYRKLCTMPTLKVQMSRADESRVRLADEDCERWAALMVLSGRC</sequence>
<organism evidence="1 2">
    <name type="scientific">Ramularia collo-cygni</name>
    <dbReference type="NCBI Taxonomy" id="112498"/>
    <lineage>
        <taxon>Eukaryota</taxon>
        <taxon>Fungi</taxon>
        <taxon>Dikarya</taxon>
        <taxon>Ascomycota</taxon>
        <taxon>Pezizomycotina</taxon>
        <taxon>Dothideomycetes</taxon>
        <taxon>Dothideomycetidae</taxon>
        <taxon>Mycosphaerellales</taxon>
        <taxon>Mycosphaerellaceae</taxon>
        <taxon>Ramularia</taxon>
    </lineage>
</organism>
<dbReference type="Proteomes" id="UP000225277">
    <property type="component" value="Unassembled WGS sequence"/>
</dbReference>
<proteinExistence type="predicted"/>
<protein>
    <submittedName>
        <fullName evidence="1">Uncharacterized protein</fullName>
    </submittedName>
</protein>
<name>A0A2D3V2Q4_9PEZI</name>
<dbReference type="GeneID" id="35605319"/>
<dbReference type="OrthoDB" id="2922289at2759"/>
<dbReference type="RefSeq" id="XP_023631271.1">
    <property type="nucleotide sequence ID" value="XM_023775503.1"/>
</dbReference>
<evidence type="ECO:0000313" key="1">
    <source>
        <dbReference type="EMBL" id="CZT24547.1"/>
    </source>
</evidence>
<dbReference type="STRING" id="112498.A0A2D3V2Q4"/>